<dbReference type="VEuPathDB" id="FungiDB:CXQ85_002108"/>
<proteinExistence type="predicted"/>
<dbReference type="OrthoDB" id="4094042at2759"/>
<gene>
    <name evidence="2" type="ORF">CXQ85_002108</name>
</gene>
<dbReference type="Pfam" id="PF17316">
    <property type="entry name" value="Perilipin_2"/>
    <property type="match status" value="1"/>
</dbReference>
<protein>
    <submittedName>
        <fullName evidence="2">Uncharacterized protein</fullName>
    </submittedName>
</protein>
<comment type="caution">
    <text evidence="2">The sequence shown here is derived from an EMBL/GenBank/DDBJ whole genome shotgun (WGS) entry which is preliminary data.</text>
</comment>
<reference evidence="2 3" key="1">
    <citation type="submission" date="2017-12" db="EMBL/GenBank/DDBJ databases">
        <title>Genome Sequence of a Multidrug-Resistant Candida haemulonii Isolate from a Patient with Chronic Leg Ulcers in Israel.</title>
        <authorList>
            <person name="Chow N.A."/>
            <person name="Gade L."/>
            <person name="Batra D."/>
            <person name="Rowe L.A."/>
            <person name="Ben-Ami R."/>
            <person name="Loparev V.N."/>
            <person name="Litvintseva A.P."/>
        </authorList>
    </citation>
    <scope>NUCLEOTIDE SEQUENCE [LARGE SCALE GENOMIC DNA]</scope>
    <source>
        <strain evidence="2 3">B11899</strain>
    </source>
</reference>
<dbReference type="Proteomes" id="UP000244309">
    <property type="component" value="Unassembled WGS sequence"/>
</dbReference>
<dbReference type="RefSeq" id="XP_025341261.1">
    <property type="nucleotide sequence ID" value="XM_025485796.1"/>
</dbReference>
<feature type="region of interest" description="Disordered" evidence="1">
    <location>
        <begin position="18"/>
        <end position="40"/>
    </location>
</feature>
<keyword evidence="3" id="KW-1185">Reference proteome</keyword>
<evidence type="ECO:0000313" key="2">
    <source>
        <dbReference type="EMBL" id="PVH20321.1"/>
    </source>
</evidence>
<dbReference type="GeneID" id="37007439"/>
<name>A0A2V1ATR0_9ASCO</name>
<feature type="region of interest" description="Disordered" evidence="1">
    <location>
        <begin position="219"/>
        <end position="240"/>
    </location>
</feature>
<feature type="compositionally biased region" description="Polar residues" evidence="1">
    <location>
        <begin position="231"/>
        <end position="240"/>
    </location>
</feature>
<accession>A0A2V1ATR0</accession>
<dbReference type="AlphaFoldDB" id="A0A2V1ATR0"/>
<evidence type="ECO:0000256" key="1">
    <source>
        <dbReference type="SAM" id="MobiDB-lite"/>
    </source>
</evidence>
<dbReference type="EMBL" id="PKFO01000003">
    <property type="protein sequence ID" value="PVH20321.1"/>
    <property type="molecule type" value="Genomic_DNA"/>
</dbReference>
<organism evidence="2 3">
    <name type="scientific">Candidozyma haemuli</name>
    <dbReference type="NCBI Taxonomy" id="45357"/>
    <lineage>
        <taxon>Eukaryota</taxon>
        <taxon>Fungi</taxon>
        <taxon>Dikarya</taxon>
        <taxon>Ascomycota</taxon>
        <taxon>Saccharomycotina</taxon>
        <taxon>Pichiomycetes</taxon>
        <taxon>Metschnikowiaceae</taxon>
        <taxon>Candidozyma</taxon>
    </lineage>
</organism>
<sequence length="240" mass="26283">MSTSATSHLSTVQTNAITHSAAANPEEVQSVVPQNEEDTTDGNYKALDHLLTYKWANSTYQWFADCKYTGTVVGTLAPVQKAVMIKPIQHVANWTDSFCDRKLSTVDYFVDLSSAQIDDMTRSVKGTLGMIHLVTIKGVVEPTVKQVNAVGSQAHSLLHNENGKAIVPSVADPLVSPVNVMLEKVMEKKSLKPDAVGEQSSELKRSYKIIKHIIHGEREVKSSEINDEPEGNTSLEVHAE</sequence>
<evidence type="ECO:0000313" key="3">
    <source>
        <dbReference type="Proteomes" id="UP000244309"/>
    </source>
</evidence>